<dbReference type="GO" id="GO:0005975">
    <property type="term" value="P:carbohydrate metabolic process"/>
    <property type="evidence" value="ECO:0007669"/>
    <property type="project" value="InterPro"/>
</dbReference>
<dbReference type="InterPro" id="IPR008928">
    <property type="entry name" value="6-hairpin_glycosidase_sf"/>
</dbReference>
<comment type="caution">
    <text evidence="1">The sequence shown here is derived from an EMBL/GenBank/DDBJ whole genome shotgun (WGS) entry which is preliminary data.</text>
</comment>
<dbReference type="InterPro" id="IPR005198">
    <property type="entry name" value="Glyco_hydro_76"/>
</dbReference>
<proteinExistence type="predicted"/>
<dbReference type="AlphaFoldDB" id="A0A9P8T8J3"/>
<evidence type="ECO:0000313" key="1">
    <source>
        <dbReference type="EMBL" id="KAH3669260.1"/>
    </source>
</evidence>
<protein>
    <submittedName>
        <fullName evidence="1">Uncharacterized protein</fullName>
    </submittedName>
</protein>
<evidence type="ECO:0000313" key="2">
    <source>
        <dbReference type="Proteomes" id="UP000769157"/>
    </source>
</evidence>
<sequence>MSFDNNLEGYNIVKSFWHNFWNPNIGNFSTGIPCKESRDGKFSCWTMGVVLHAVAESCSVYRDMTRPITAPTVSACTCYRNPKYGAYAVLYHGAQNSGDDDINYDDCGHLVRGMIALYEATGNQEYLDLSKELMRFLMTGVVEHQKFHVKGLKWHISKKYMASISNCVAASGAMRLIPHSPPEEQKQLYEFAKLCVNFIWELMLDKGDNIVMDGCAYDSEGIDRSKYSYNTGNTLTAICLLYQYDKDPQWQDKAKKLAEAATDRGKTLFDRDYDDWGKRYWHGPSYFIQLMIEGLVDYLITFGQVAPESTRKCCENEILRHVSYFRKYMYDPSDGLYFCSFDIYKLDPRTYDRYRKEFGGHKNFSPGEDDRAKTNGDINSRPMCKSLIASAAAAHIFFQVARIFPKMDPVPV</sequence>
<dbReference type="InterPro" id="IPR053169">
    <property type="entry name" value="MUG_Protein"/>
</dbReference>
<gene>
    <name evidence="1" type="ORF">OGAPHI_001381</name>
</gene>
<organism evidence="1 2">
    <name type="scientific">Ogataea philodendri</name>
    <dbReference type="NCBI Taxonomy" id="1378263"/>
    <lineage>
        <taxon>Eukaryota</taxon>
        <taxon>Fungi</taxon>
        <taxon>Dikarya</taxon>
        <taxon>Ascomycota</taxon>
        <taxon>Saccharomycotina</taxon>
        <taxon>Pichiomycetes</taxon>
        <taxon>Pichiales</taxon>
        <taxon>Pichiaceae</taxon>
        <taxon>Ogataea</taxon>
    </lineage>
</organism>
<dbReference type="Proteomes" id="UP000769157">
    <property type="component" value="Unassembled WGS sequence"/>
</dbReference>
<dbReference type="PANTHER" id="PTHR47791">
    <property type="entry name" value="MEIOTICALLY UP-REGULATED GENE 191 PROTEIN"/>
    <property type="match status" value="1"/>
</dbReference>
<dbReference type="RefSeq" id="XP_046063523.1">
    <property type="nucleotide sequence ID" value="XM_046202136.1"/>
</dbReference>
<accession>A0A9P8T8J3</accession>
<dbReference type="EMBL" id="JAEUBE010000137">
    <property type="protein sequence ID" value="KAH3669260.1"/>
    <property type="molecule type" value="Genomic_DNA"/>
</dbReference>
<dbReference type="Pfam" id="PF03663">
    <property type="entry name" value="Glyco_hydro_76"/>
    <property type="match status" value="1"/>
</dbReference>
<name>A0A9P8T8J3_9ASCO</name>
<dbReference type="GeneID" id="70233349"/>
<reference evidence="1" key="1">
    <citation type="journal article" date="2021" name="Open Biol.">
        <title>Shared evolutionary footprints suggest mitochondrial oxidative damage underlies multiple complex I losses in fungi.</title>
        <authorList>
            <person name="Schikora-Tamarit M.A."/>
            <person name="Marcet-Houben M."/>
            <person name="Nosek J."/>
            <person name="Gabaldon T."/>
        </authorList>
    </citation>
    <scope>NUCLEOTIDE SEQUENCE</scope>
    <source>
        <strain evidence="1">CBS6075</strain>
    </source>
</reference>
<dbReference type="OrthoDB" id="9984024at2759"/>
<dbReference type="PANTHER" id="PTHR47791:SF3">
    <property type="entry name" value="MEIOTICALLY UP-REGULATED GENE 191 PROTEIN"/>
    <property type="match status" value="1"/>
</dbReference>
<dbReference type="Gene3D" id="1.50.10.20">
    <property type="match status" value="1"/>
</dbReference>
<reference evidence="1" key="2">
    <citation type="submission" date="2021-01" db="EMBL/GenBank/DDBJ databases">
        <authorList>
            <person name="Schikora-Tamarit M.A."/>
        </authorList>
    </citation>
    <scope>NUCLEOTIDE SEQUENCE</scope>
    <source>
        <strain evidence="1">CBS6075</strain>
    </source>
</reference>
<keyword evidence="2" id="KW-1185">Reference proteome</keyword>
<dbReference type="SUPFAM" id="SSF48208">
    <property type="entry name" value="Six-hairpin glycosidases"/>
    <property type="match status" value="1"/>
</dbReference>